<sequence length="88" mass="9206">MMTEKVEEPSSEGLGTNVHPSVKDTGNGCKNSTFLEEDVLEPSIADTISEGMDTDKASVDDMKPVTAAATGKVTLSVTDTSTEIVGQE</sequence>
<evidence type="ECO:0000313" key="2">
    <source>
        <dbReference type="EMBL" id="GAA0143444.1"/>
    </source>
</evidence>
<reference evidence="2 3" key="1">
    <citation type="submission" date="2024-01" db="EMBL/GenBank/DDBJ databases">
        <title>The complete chloroplast genome sequence of Lithospermum erythrorhizon: insights into the phylogenetic relationship among Boraginaceae species and the maternal lineages of purple gromwells.</title>
        <authorList>
            <person name="Okada T."/>
            <person name="Watanabe K."/>
        </authorList>
    </citation>
    <scope>NUCLEOTIDE SEQUENCE [LARGE SCALE GENOMIC DNA]</scope>
</reference>
<evidence type="ECO:0000313" key="3">
    <source>
        <dbReference type="Proteomes" id="UP001454036"/>
    </source>
</evidence>
<organism evidence="2 3">
    <name type="scientific">Lithospermum erythrorhizon</name>
    <name type="common">Purple gromwell</name>
    <name type="synonym">Lithospermum officinale var. erythrorhizon</name>
    <dbReference type="NCBI Taxonomy" id="34254"/>
    <lineage>
        <taxon>Eukaryota</taxon>
        <taxon>Viridiplantae</taxon>
        <taxon>Streptophyta</taxon>
        <taxon>Embryophyta</taxon>
        <taxon>Tracheophyta</taxon>
        <taxon>Spermatophyta</taxon>
        <taxon>Magnoliopsida</taxon>
        <taxon>eudicotyledons</taxon>
        <taxon>Gunneridae</taxon>
        <taxon>Pentapetalae</taxon>
        <taxon>asterids</taxon>
        <taxon>lamiids</taxon>
        <taxon>Boraginales</taxon>
        <taxon>Boraginaceae</taxon>
        <taxon>Boraginoideae</taxon>
        <taxon>Lithospermeae</taxon>
        <taxon>Lithospermum</taxon>
    </lineage>
</organism>
<proteinExistence type="predicted"/>
<protein>
    <submittedName>
        <fullName evidence="2">Uncharacterized protein</fullName>
    </submittedName>
</protein>
<comment type="caution">
    <text evidence="2">The sequence shown here is derived from an EMBL/GenBank/DDBJ whole genome shotgun (WGS) entry which is preliminary data.</text>
</comment>
<name>A0AAV3NVL1_LITER</name>
<feature type="region of interest" description="Disordered" evidence="1">
    <location>
        <begin position="1"/>
        <end position="30"/>
    </location>
</feature>
<gene>
    <name evidence="2" type="ORF">LIER_35746</name>
</gene>
<dbReference type="AlphaFoldDB" id="A0AAV3NVL1"/>
<evidence type="ECO:0000256" key="1">
    <source>
        <dbReference type="SAM" id="MobiDB-lite"/>
    </source>
</evidence>
<keyword evidence="3" id="KW-1185">Reference proteome</keyword>
<dbReference type="Proteomes" id="UP001454036">
    <property type="component" value="Unassembled WGS sequence"/>
</dbReference>
<dbReference type="EMBL" id="BAABME010015881">
    <property type="protein sequence ID" value="GAA0143444.1"/>
    <property type="molecule type" value="Genomic_DNA"/>
</dbReference>
<accession>A0AAV3NVL1</accession>